<dbReference type="RefSeq" id="WP_263342402.1">
    <property type="nucleotide sequence ID" value="NZ_JAGSYH010000011.1"/>
</dbReference>
<proteinExistence type="predicted"/>
<reference evidence="2" key="1">
    <citation type="journal article" date="2019" name="Int. J. Syst. Evol. Microbiol.">
        <title>The Global Catalogue of Microorganisms (GCM) 10K type strain sequencing project: providing services to taxonomists for standard genome sequencing and annotation.</title>
        <authorList>
            <consortium name="The Broad Institute Genomics Platform"/>
            <consortium name="The Broad Institute Genome Sequencing Center for Infectious Disease"/>
            <person name="Wu L."/>
            <person name="Ma J."/>
        </authorList>
    </citation>
    <scope>NUCLEOTIDE SEQUENCE [LARGE SCALE GENOMIC DNA]</scope>
    <source>
        <strain evidence="2">JCM 4087</strain>
    </source>
</reference>
<evidence type="ECO:0000313" key="2">
    <source>
        <dbReference type="Proteomes" id="UP001596091"/>
    </source>
</evidence>
<protein>
    <submittedName>
        <fullName evidence="1">Uncharacterized protein</fullName>
    </submittedName>
</protein>
<dbReference type="EMBL" id="JBHSPH010000019">
    <property type="protein sequence ID" value="MFC5865396.1"/>
    <property type="molecule type" value="Genomic_DNA"/>
</dbReference>
<sequence length="123" mass="13931">MPVRFDQIGKVNQALVLAIKNGETMVMGYALTEYQHDTAFNYDLSFGVYGITNKKPLAGTYVGTKYYCYKSVSEIDMAKRIVHIHDRLDSTSPQTFYRLIHTSGQPGLRDNSYSHCDLITDIP</sequence>
<accession>A0ABW1ENG3</accession>
<comment type="caution">
    <text evidence="1">The sequence shown here is derived from an EMBL/GenBank/DDBJ whole genome shotgun (WGS) entry which is preliminary data.</text>
</comment>
<evidence type="ECO:0000313" key="1">
    <source>
        <dbReference type="EMBL" id="MFC5865396.1"/>
    </source>
</evidence>
<gene>
    <name evidence="1" type="ORF">ACFPT7_24035</name>
</gene>
<organism evidence="1 2">
    <name type="scientific">Acidicapsa dinghuensis</name>
    <dbReference type="NCBI Taxonomy" id="2218256"/>
    <lineage>
        <taxon>Bacteria</taxon>
        <taxon>Pseudomonadati</taxon>
        <taxon>Acidobacteriota</taxon>
        <taxon>Terriglobia</taxon>
        <taxon>Terriglobales</taxon>
        <taxon>Acidobacteriaceae</taxon>
        <taxon>Acidicapsa</taxon>
    </lineage>
</organism>
<keyword evidence="2" id="KW-1185">Reference proteome</keyword>
<dbReference type="Proteomes" id="UP001596091">
    <property type="component" value="Unassembled WGS sequence"/>
</dbReference>
<name>A0ABW1ENG3_9BACT</name>